<accession>A0A5A7SF76</accession>
<dbReference type="InterPro" id="IPR003691">
    <property type="entry name" value="FluC"/>
</dbReference>
<evidence type="ECO:0000313" key="12">
    <source>
        <dbReference type="Proteomes" id="UP000322244"/>
    </source>
</evidence>
<protein>
    <recommendedName>
        <fullName evidence="10">Fluoride-specific ion channel FluC</fullName>
    </recommendedName>
</protein>
<feature type="binding site" evidence="10">
    <location>
        <position position="69"/>
    </location>
    <ligand>
        <name>Na(+)</name>
        <dbReference type="ChEBI" id="CHEBI:29101"/>
        <note>structural</note>
    </ligand>
</feature>
<keyword evidence="10" id="KW-0915">Sodium</keyword>
<keyword evidence="10" id="KW-0406">Ion transport</keyword>
<evidence type="ECO:0000256" key="7">
    <source>
        <dbReference type="ARBA" id="ARBA00035120"/>
    </source>
</evidence>
<comment type="caution">
    <text evidence="11">The sequence shown here is derived from an EMBL/GenBank/DDBJ whole genome shotgun (WGS) entry which is preliminary data.</text>
</comment>
<feature type="transmembrane region" description="Helical" evidence="10">
    <location>
        <begin position="32"/>
        <end position="55"/>
    </location>
</feature>
<dbReference type="GO" id="GO:0140114">
    <property type="term" value="P:cellular detoxification of fluoride"/>
    <property type="evidence" value="ECO:0007669"/>
    <property type="project" value="UniProtKB-UniRule"/>
</dbReference>
<evidence type="ECO:0000256" key="5">
    <source>
        <dbReference type="ARBA" id="ARBA00023136"/>
    </source>
</evidence>
<keyword evidence="3 10" id="KW-0812">Transmembrane</keyword>
<keyword evidence="2 10" id="KW-1003">Cell membrane</keyword>
<organism evidence="11 12">
    <name type="scientific">Antrihabitans cavernicola</name>
    <dbReference type="NCBI Taxonomy" id="2495913"/>
    <lineage>
        <taxon>Bacteria</taxon>
        <taxon>Bacillati</taxon>
        <taxon>Actinomycetota</taxon>
        <taxon>Actinomycetes</taxon>
        <taxon>Mycobacteriales</taxon>
        <taxon>Nocardiaceae</taxon>
        <taxon>Antrihabitans</taxon>
    </lineage>
</organism>
<evidence type="ECO:0000256" key="6">
    <source>
        <dbReference type="ARBA" id="ARBA00023303"/>
    </source>
</evidence>
<dbReference type="NCBIfam" id="TIGR00494">
    <property type="entry name" value="crcB"/>
    <property type="match status" value="1"/>
</dbReference>
<comment type="catalytic activity">
    <reaction evidence="8">
        <text>fluoride(in) = fluoride(out)</text>
        <dbReference type="Rhea" id="RHEA:76159"/>
        <dbReference type="ChEBI" id="CHEBI:17051"/>
    </reaction>
    <physiologicalReaction direction="left-to-right" evidence="8">
        <dbReference type="Rhea" id="RHEA:76160"/>
    </physiologicalReaction>
</comment>
<keyword evidence="4 10" id="KW-1133">Transmembrane helix</keyword>
<dbReference type="Proteomes" id="UP000322244">
    <property type="component" value="Unassembled WGS sequence"/>
</dbReference>
<keyword evidence="5 10" id="KW-0472">Membrane</keyword>
<dbReference type="GO" id="GO:0046872">
    <property type="term" value="F:metal ion binding"/>
    <property type="evidence" value="ECO:0007669"/>
    <property type="project" value="UniProtKB-KW"/>
</dbReference>
<dbReference type="RefSeq" id="WP_149429249.1">
    <property type="nucleotide sequence ID" value="NZ_VLNY01000002.1"/>
</dbReference>
<comment type="function">
    <text evidence="9 10">Fluoride-specific ion channel. Important for reducing fluoride concentration in the cell, thus reducing its toxicity.</text>
</comment>
<sequence>MSALLVFLGAMVGAPARYLVDRTVQRRHDTVFPWGTLTVNVIGSAILGGSSAAAVNPAMMSLLGVGFCGALTTYSTFGYETVRLIENRAYLYASANVLVSVASGLGAAIAAYAAMQWILA</sequence>
<gene>
    <name evidence="10 11" type="primary">crcB</name>
    <name evidence="10" type="synonym">fluC</name>
    <name evidence="11" type="ORF">FOY51_05885</name>
</gene>
<dbReference type="OrthoDB" id="5148600at2"/>
<reference evidence="11 12" key="1">
    <citation type="submission" date="2019-07" db="EMBL/GenBank/DDBJ databases">
        <title>Rhodococcus cavernicolus sp. nov., isolated from a cave.</title>
        <authorList>
            <person name="Lee S.D."/>
        </authorList>
    </citation>
    <scope>NUCLEOTIDE SEQUENCE [LARGE SCALE GENOMIC DNA]</scope>
    <source>
        <strain evidence="11 12">C1-24</strain>
    </source>
</reference>
<comment type="similarity">
    <text evidence="7 10">Belongs to the fluoride channel Fluc/FEX (TC 1.A.43) family.</text>
</comment>
<dbReference type="HAMAP" id="MF_00454">
    <property type="entry name" value="FluC"/>
    <property type="match status" value="1"/>
</dbReference>
<evidence type="ECO:0000256" key="10">
    <source>
        <dbReference type="HAMAP-Rule" id="MF_00454"/>
    </source>
</evidence>
<dbReference type="GO" id="GO:0062054">
    <property type="term" value="F:fluoride channel activity"/>
    <property type="evidence" value="ECO:0007669"/>
    <property type="project" value="UniProtKB-UniRule"/>
</dbReference>
<evidence type="ECO:0000256" key="1">
    <source>
        <dbReference type="ARBA" id="ARBA00004651"/>
    </source>
</evidence>
<comment type="activity regulation">
    <text evidence="10">Na(+) is not transported, but it plays an essential structural role and its presence is essential for fluoride channel function.</text>
</comment>
<dbReference type="PANTHER" id="PTHR28259">
    <property type="entry name" value="FLUORIDE EXPORT PROTEIN 1-RELATED"/>
    <property type="match status" value="1"/>
</dbReference>
<evidence type="ECO:0000256" key="2">
    <source>
        <dbReference type="ARBA" id="ARBA00022475"/>
    </source>
</evidence>
<keyword evidence="12" id="KW-1185">Reference proteome</keyword>
<evidence type="ECO:0000313" key="11">
    <source>
        <dbReference type="EMBL" id="KAA0024089.1"/>
    </source>
</evidence>
<comment type="subcellular location">
    <subcellularLocation>
        <location evidence="1 10">Cell membrane</location>
        <topology evidence="1 10">Multi-pass membrane protein</topology>
    </subcellularLocation>
</comment>
<proteinExistence type="inferred from homology"/>
<feature type="transmembrane region" description="Helical" evidence="10">
    <location>
        <begin position="62"/>
        <end position="79"/>
    </location>
</feature>
<feature type="transmembrane region" description="Helical" evidence="10">
    <location>
        <begin position="91"/>
        <end position="114"/>
    </location>
</feature>
<evidence type="ECO:0000256" key="4">
    <source>
        <dbReference type="ARBA" id="ARBA00022989"/>
    </source>
</evidence>
<dbReference type="Pfam" id="PF02537">
    <property type="entry name" value="CRCB"/>
    <property type="match status" value="1"/>
</dbReference>
<evidence type="ECO:0000256" key="9">
    <source>
        <dbReference type="ARBA" id="ARBA00049940"/>
    </source>
</evidence>
<evidence type="ECO:0000256" key="3">
    <source>
        <dbReference type="ARBA" id="ARBA00022692"/>
    </source>
</evidence>
<name>A0A5A7SF76_9NOCA</name>
<keyword evidence="6 10" id="KW-0407">Ion channel</keyword>
<dbReference type="PANTHER" id="PTHR28259:SF1">
    <property type="entry name" value="FLUORIDE EXPORT PROTEIN 1-RELATED"/>
    <property type="match status" value="1"/>
</dbReference>
<evidence type="ECO:0000256" key="8">
    <source>
        <dbReference type="ARBA" id="ARBA00035585"/>
    </source>
</evidence>
<keyword evidence="10" id="KW-0479">Metal-binding</keyword>
<dbReference type="GO" id="GO:0005886">
    <property type="term" value="C:plasma membrane"/>
    <property type="evidence" value="ECO:0007669"/>
    <property type="project" value="UniProtKB-SubCell"/>
</dbReference>
<dbReference type="AlphaFoldDB" id="A0A5A7SF76"/>
<feature type="binding site" evidence="10">
    <location>
        <position position="72"/>
    </location>
    <ligand>
        <name>Na(+)</name>
        <dbReference type="ChEBI" id="CHEBI:29101"/>
        <note>structural</note>
    </ligand>
</feature>
<keyword evidence="10" id="KW-0813">Transport</keyword>
<dbReference type="EMBL" id="VLNY01000002">
    <property type="protein sequence ID" value="KAA0024089.1"/>
    <property type="molecule type" value="Genomic_DNA"/>
</dbReference>